<dbReference type="PROSITE" id="PS00470">
    <property type="entry name" value="IDH_IMDH"/>
    <property type="match status" value="1"/>
</dbReference>
<organism evidence="4 5">
    <name type="scientific">Bacillus daqingensis</name>
    <dbReference type="NCBI Taxonomy" id="872396"/>
    <lineage>
        <taxon>Bacteria</taxon>
        <taxon>Bacillati</taxon>
        <taxon>Bacillota</taxon>
        <taxon>Bacilli</taxon>
        <taxon>Bacillales</taxon>
        <taxon>Bacillaceae</taxon>
        <taxon>Bacillus</taxon>
    </lineage>
</organism>
<comment type="caution">
    <text evidence="4">The sequence shown here is derived from an EMBL/GenBank/DDBJ whole genome shotgun (WGS) entry which is preliminary data.</text>
</comment>
<dbReference type="PANTHER" id="PTHR11835:SF34">
    <property type="entry name" value="ISOCITRATE DEHYDROGENASE [NAD] SUBUNIT ALPHA, MITOCHONDRIAL"/>
    <property type="match status" value="1"/>
</dbReference>
<dbReference type="InterPro" id="IPR019818">
    <property type="entry name" value="IsoCit/isopropylmalate_DH_CS"/>
</dbReference>
<dbReference type="Gene3D" id="3.40.718.10">
    <property type="entry name" value="Isopropylmalate Dehydrogenase"/>
    <property type="match status" value="1"/>
</dbReference>
<dbReference type="SMART" id="SM01329">
    <property type="entry name" value="Iso_dh"/>
    <property type="match status" value="1"/>
</dbReference>
<reference evidence="5" key="1">
    <citation type="journal article" date="2019" name="Int. J. Syst. Evol. Microbiol.">
        <title>The Global Catalogue of Microorganisms (GCM) 10K type strain sequencing project: providing services to taxonomists for standard genome sequencing and annotation.</title>
        <authorList>
            <consortium name="The Broad Institute Genomics Platform"/>
            <consortium name="The Broad Institute Genome Sequencing Center for Infectious Disease"/>
            <person name="Wu L."/>
            <person name="Ma J."/>
        </authorList>
    </citation>
    <scope>NUCLEOTIDE SEQUENCE [LARGE SCALE GENOMIC DNA]</scope>
    <source>
        <strain evidence="5">JCM 12165</strain>
    </source>
</reference>
<evidence type="ECO:0000256" key="2">
    <source>
        <dbReference type="ARBA" id="ARBA00023002"/>
    </source>
</evidence>
<keyword evidence="5" id="KW-1185">Reference proteome</keyword>
<dbReference type="Proteomes" id="UP001595896">
    <property type="component" value="Unassembled WGS sequence"/>
</dbReference>
<dbReference type="PANTHER" id="PTHR11835">
    <property type="entry name" value="DECARBOXYLATING DEHYDROGENASES-ISOCITRATE, ISOPROPYLMALATE, TARTRATE"/>
    <property type="match status" value="1"/>
</dbReference>
<sequence length="360" mass="39485">MYRIGLLYGDDIGMEIMPHVDEMLQQLLSKQIATVEQLPIGMEAYNKFGTTFPENTLERLKEMHGWVLGPIGHSGYPQVPEAVNPHPIIRKHFDLHSNIRPSKSRLGTKPLHDKVDLLIVRENNEGFQPDRNAYIGPSEFMPSKDMSISMRIISRENCEKVARDAFEHALQRNQKVTAVHKKSVFKHGCGLFTEVCSETAKEYPTVTYEEINVDACAAALAQNPQQFDVIVTTNLFGDILSDLAAGVTGGLGLASGISAGSEYCMAQAVHGSAPDIAGKGLANPFALVDSAAMLLLWLGEKYHDQSILRAGETLREALIQAVSSGRATPDLNGTLTTSQMCSIIKENVSLQLTGEEHRNE</sequence>
<name>A0ABV9NUC3_9BACI</name>
<keyword evidence="2" id="KW-0560">Oxidoreductase</keyword>
<dbReference type="EMBL" id="JBHSGK010000011">
    <property type="protein sequence ID" value="MFC4736877.1"/>
    <property type="molecule type" value="Genomic_DNA"/>
</dbReference>
<dbReference type="RefSeq" id="WP_377909492.1">
    <property type="nucleotide sequence ID" value="NZ_JBHSGK010000011.1"/>
</dbReference>
<dbReference type="SUPFAM" id="SSF53659">
    <property type="entry name" value="Isocitrate/Isopropylmalate dehydrogenase-like"/>
    <property type="match status" value="1"/>
</dbReference>
<proteinExistence type="inferred from homology"/>
<evidence type="ECO:0000313" key="5">
    <source>
        <dbReference type="Proteomes" id="UP001595896"/>
    </source>
</evidence>
<accession>A0ABV9NUC3</accession>
<protein>
    <submittedName>
        <fullName evidence="4">Isocitrate/isopropylmalate dehydrogenase family protein</fullName>
    </submittedName>
</protein>
<dbReference type="InterPro" id="IPR024084">
    <property type="entry name" value="IsoPropMal-DH-like_dom"/>
</dbReference>
<evidence type="ECO:0000259" key="3">
    <source>
        <dbReference type="SMART" id="SM01329"/>
    </source>
</evidence>
<evidence type="ECO:0000313" key="4">
    <source>
        <dbReference type="EMBL" id="MFC4736877.1"/>
    </source>
</evidence>
<gene>
    <name evidence="4" type="ORF">ACFO4L_09800</name>
</gene>
<comment type="similarity">
    <text evidence="1">Belongs to the isocitrate and isopropylmalate dehydrogenases family.</text>
</comment>
<feature type="domain" description="Isopropylmalate dehydrogenase-like" evidence="3">
    <location>
        <begin position="3"/>
        <end position="344"/>
    </location>
</feature>
<evidence type="ECO:0000256" key="1">
    <source>
        <dbReference type="ARBA" id="ARBA00007769"/>
    </source>
</evidence>
<dbReference type="Pfam" id="PF00180">
    <property type="entry name" value="Iso_dh"/>
    <property type="match status" value="1"/>
</dbReference>